<evidence type="ECO:0000256" key="3">
    <source>
        <dbReference type="PROSITE-ProRule" id="PRU00708"/>
    </source>
</evidence>
<evidence type="ECO:0000256" key="1">
    <source>
        <dbReference type="ARBA" id="ARBA00007626"/>
    </source>
</evidence>
<feature type="repeat" description="PPR" evidence="3">
    <location>
        <begin position="580"/>
        <end position="614"/>
    </location>
</feature>
<feature type="repeat" description="PPR" evidence="3">
    <location>
        <begin position="305"/>
        <end position="339"/>
    </location>
</feature>
<keyword evidence="5" id="KW-1185">Reference proteome</keyword>
<dbReference type="EMBL" id="BSYO01000001">
    <property type="protein sequence ID" value="GMG99809.1"/>
    <property type="molecule type" value="Genomic_DNA"/>
</dbReference>
<dbReference type="AlphaFoldDB" id="A0AAD3RXW5"/>
<comment type="caution">
    <text evidence="4">The sequence shown here is derived from an EMBL/GenBank/DDBJ whole genome shotgun (WGS) entry which is preliminary data.</text>
</comment>
<feature type="repeat" description="PPR" evidence="3">
    <location>
        <begin position="405"/>
        <end position="439"/>
    </location>
</feature>
<feature type="repeat" description="PPR" evidence="3">
    <location>
        <begin position="200"/>
        <end position="234"/>
    </location>
</feature>
<name>A0AAD3RXW5_NEPGR</name>
<dbReference type="Pfam" id="PF01535">
    <property type="entry name" value="PPR"/>
    <property type="match status" value="4"/>
</dbReference>
<dbReference type="PANTHER" id="PTHR47941">
    <property type="entry name" value="PENTATRICOPEPTIDE REPEAT-CONTAINING PROTEIN 3, MITOCHONDRIAL"/>
    <property type="match status" value="1"/>
</dbReference>
<dbReference type="Pfam" id="PF13812">
    <property type="entry name" value="PPR_3"/>
    <property type="match status" value="1"/>
</dbReference>
<accession>A0AAD3RXW5</accession>
<feature type="repeat" description="PPR" evidence="3">
    <location>
        <begin position="164"/>
        <end position="199"/>
    </location>
</feature>
<feature type="repeat" description="PPR" evidence="3">
    <location>
        <begin position="650"/>
        <end position="684"/>
    </location>
</feature>
<keyword evidence="2" id="KW-0677">Repeat</keyword>
<feature type="repeat" description="PPR" evidence="3">
    <location>
        <begin position="235"/>
        <end position="269"/>
    </location>
</feature>
<proteinExistence type="inferred from homology"/>
<dbReference type="Gene3D" id="1.25.40.10">
    <property type="entry name" value="Tetratricopeptide repeat domain"/>
    <property type="match status" value="8"/>
</dbReference>
<reference evidence="4" key="1">
    <citation type="submission" date="2023-05" db="EMBL/GenBank/DDBJ databases">
        <title>Nepenthes gracilis genome sequencing.</title>
        <authorList>
            <person name="Fukushima K."/>
        </authorList>
    </citation>
    <scope>NUCLEOTIDE SEQUENCE</scope>
    <source>
        <strain evidence="4">SING2019-196</strain>
    </source>
</reference>
<feature type="repeat" description="PPR" evidence="3">
    <location>
        <begin position="475"/>
        <end position="509"/>
    </location>
</feature>
<dbReference type="SUPFAM" id="SSF81901">
    <property type="entry name" value="HCP-like"/>
    <property type="match status" value="1"/>
</dbReference>
<gene>
    <name evidence="4" type="ORF">Nepgr_001649</name>
</gene>
<evidence type="ECO:0000256" key="2">
    <source>
        <dbReference type="ARBA" id="ARBA00022737"/>
    </source>
</evidence>
<dbReference type="NCBIfam" id="TIGR00756">
    <property type="entry name" value="PPR"/>
    <property type="match status" value="6"/>
</dbReference>
<organism evidence="4 5">
    <name type="scientific">Nepenthes gracilis</name>
    <name type="common">Slender pitcher plant</name>
    <dbReference type="NCBI Taxonomy" id="150966"/>
    <lineage>
        <taxon>Eukaryota</taxon>
        <taxon>Viridiplantae</taxon>
        <taxon>Streptophyta</taxon>
        <taxon>Embryophyta</taxon>
        <taxon>Tracheophyta</taxon>
        <taxon>Spermatophyta</taxon>
        <taxon>Magnoliopsida</taxon>
        <taxon>eudicotyledons</taxon>
        <taxon>Gunneridae</taxon>
        <taxon>Pentapetalae</taxon>
        <taxon>Caryophyllales</taxon>
        <taxon>Nepenthaceae</taxon>
        <taxon>Nepenthes</taxon>
    </lineage>
</organism>
<dbReference type="InterPro" id="IPR002885">
    <property type="entry name" value="PPR_rpt"/>
</dbReference>
<evidence type="ECO:0000313" key="4">
    <source>
        <dbReference type="EMBL" id="GMG99809.1"/>
    </source>
</evidence>
<dbReference type="Pfam" id="PF13041">
    <property type="entry name" value="PPR_2"/>
    <property type="match status" value="3"/>
</dbReference>
<comment type="similarity">
    <text evidence="1">Belongs to the PPR family. P subfamily.</text>
</comment>
<dbReference type="InterPro" id="IPR011990">
    <property type="entry name" value="TPR-like_helical_dom_sf"/>
</dbReference>
<dbReference type="Proteomes" id="UP001279734">
    <property type="component" value="Unassembled WGS sequence"/>
</dbReference>
<evidence type="ECO:0008006" key="6">
    <source>
        <dbReference type="Google" id="ProtNLM"/>
    </source>
</evidence>
<sequence length="786" mass="88385">MAVKFTTPSVSKKMPRWACSIKFLYSASCSIHAIIEPETDQIPSNRTEVEPKFQLLWNRLCPDRLIRVLDSTHDLNLAVKIFKRASLQKHFRHTAGTYYMIILKLGSGGNVDEIEGFCREMVRDRCPGVEEALLGLVDVFIRNGRLSEAMRVTLTMNSTGFKPSIIKYNGLLGALVEDKRDFHDVLLIYKEMVKTGIVPNVDTLNHLIKALFNADRFDSALDQFRRMIKKGCSPNSKTFEIVIGGLVASNRIDESIGIMDEMVKHGLSPDMSFFTNIIPLFSGADKPEEGIRLLNMMRVSKLEPGFVIYSALFKCLCAKLWMDEAVNLLHEMAKAGFDPSVDMIVDMINAYCEVGKFDEATIFLEEYPVFDTSPYNALLQGYCNGGDLLAAKCLLLKMSNLGVIDILSWNILIQKLCQIRNVRQAYELLGRMIVSSYVPDSVTYSALVIGNCRLSMYEVSLRLFHQLFAKDWVLDYLSYAELIEGLCDTQKIEEATDVFYCMSSKHCTLLSSTFTHLIVSICLTGRVDEATRLLKCAYWCENPVSTATYTAIMCGLTRFNSPNDIFALVCQILKRGLGLDVEAYCILIQLTSALGRTRDCVRFLDMMVDEGLVPDSGTLTNLLFCLAGHSQLHMSLMAIDKLDQKGEILDSKIYNILVNGLWKEGYTSEACRLLDSMLEKGWVPDTNTHGLLMGSHVGEEEHQGTVKLDNSDMQDEHWILLRVMQTDATFTDITVPDGMNIASQLGRTAANQNTSSVGDFCCFSGKIYDQVMEPRRRRTNGLPFEF</sequence>
<dbReference type="PROSITE" id="PS51375">
    <property type="entry name" value="PPR"/>
    <property type="match status" value="8"/>
</dbReference>
<protein>
    <recommendedName>
        <fullName evidence="6">Pentatricopeptide repeat-containing protein</fullName>
    </recommendedName>
</protein>
<evidence type="ECO:0000313" key="5">
    <source>
        <dbReference type="Proteomes" id="UP001279734"/>
    </source>
</evidence>